<dbReference type="GO" id="GO:0005737">
    <property type="term" value="C:cytoplasm"/>
    <property type="evidence" value="ECO:0007669"/>
    <property type="project" value="TreeGrafter"/>
</dbReference>
<sequence length="55" mass="6784">RTPRVSKWDIRTKIWDYMEANNLADFPRPVHHRIPNFKVLCFLRNEQYTFLSYAK</sequence>
<protein>
    <recommendedName>
        <fullName evidence="3">Methenyltetrahydrofolate synthetase domain containing</fullName>
    </recommendedName>
</protein>
<keyword evidence="2" id="KW-1185">Reference proteome</keyword>
<dbReference type="InterPro" id="IPR002698">
    <property type="entry name" value="FTHF_cligase"/>
</dbReference>
<organism evidence="1 2">
    <name type="scientific">Gopherus agassizii</name>
    <name type="common">Agassiz's desert tortoise</name>
    <dbReference type="NCBI Taxonomy" id="38772"/>
    <lineage>
        <taxon>Eukaryota</taxon>
        <taxon>Metazoa</taxon>
        <taxon>Chordata</taxon>
        <taxon>Craniata</taxon>
        <taxon>Vertebrata</taxon>
        <taxon>Euteleostomi</taxon>
        <taxon>Archelosauria</taxon>
        <taxon>Testudinata</taxon>
        <taxon>Testudines</taxon>
        <taxon>Cryptodira</taxon>
        <taxon>Durocryptodira</taxon>
        <taxon>Testudinoidea</taxon>
        <taxon>Testudinidae</taxon>
        <taxon>Gopherus</taxon>
    </lineage>
</organism>
<evidence type="ECO:0000313" key="1">
    <source>
        <dbReference type="Ensembl" id="ENSGAGP00000003849.1"/>
    </source>
</evidence>
<dbReference type="AlphaFoldDB" id="A0A452GPL7"/>
<evidence type="ECO:0000313" key="2">
    <source>
        <dbReference type="Proteomes" id="UP000291020"/>
    </source>
</evidence>
<dbReference type="Ensembl" id="ENSGAGT00000004462.1">
    <property type="protein sequence ID" value="ENSGAGP00000003849.1"/>
    <property type="gene ID" value="ENSGAGG00000003143.1"/>
</dbReference>
<reference evidence="1" key="3">
    <citation type="submission" date="2025-09" db="UniProtKB">
        <authorList>
            <consortium name="Ensembl"/>
        </authorList>
    </citation>
    <scope>IDENTIFICATION</scope>
</reference>
<accession>A0A452GPL7</accession>
<dbReference type="Proteomes" id="UP000291020">
    <property type="component" value="Unassembled WGS sequence"/>
</dbReference>
<dbReference type="PANTHER" id="PTHR13017">
    <property type="entry name" value="5-FORMYLTETRAHYDROFOLATE CYCLO-LIGASE-RELATED"/>
    <property type="match status" value="1"/>
</dbReference>
<reference evidence="2" key="1">
    <citation type="journal article" date="2017" name="PLoS ONE">
        <title>The Agassiz's desert tortoise genome provides a resource for the conservation of a threatened species.</title>
        <authorList>
            <person name="Tollis M."/>
            <person name="DeNardo D.F."/>
            <person name="Cornelius J.A."/>
            <person name="Dolby G.A."/>
            <person name="Edwards T."/>
            <person name="Henen B.T."/>
            <person name="Karl A.E."/>
            <person name="Murphy R.W."/>
            <person name="Kusumi K."/>
        </authorList>
    </citation>
    <scope>NUCLEOTIDE SEQUENCE [LARGE SCALE GENOMIC DNA]</scope>
</reference>
<dbReference type="STRING" id="38772.ENSGAGP00000003849"/>
<evidence type="ECO:0008006" key="3">
    <source>
        <dbReference type="Google" id="ProtNLM"/>
    </source>
</evidence>
<proteinExistence type="predicted"/>
<name>A0A452GPL7_9SAUR</name>
<dbReference type="PANTHER" id="PTHR13017:SF0">
    <property type="entry name" value="METHENYLTETRAHYDROFOLATE SYNTHASE DOMAIN-CONTAINING PROTEIN"/>
    <property type="match status" value="1"/>
</dbReference>
<reference evidence="1" key="2">
    <citation type="submission" date="2025-08" db="UniProtKB">
        <authorList>
            <consortium name="Ensembl"/>
        </authorList>
    </citation>
    <scope>IDENTIFICATION</scope>
</reference>